<proteinExistence type="predicted"/>
<evidence type="ECO:0000313" key="3">
    <source>
        <dbReference type="Proteomes" id="UP000450012"/>
    </source>
</evidence>
<dbReference type="EMBL" id="WWCK01000001">
    <property type="protein sequence ID" value="MYM65488.1"/>
    <property type="molecule type" value="Genomic_DNA"/>
</dbReference>
<evidence type="ECO:0000313" key="2">
    <source>
        <dbReference type="EMBL" id="MYM65488.1"/>
    </source>
</evidence>
<protein>
    <submittedName>
        <fullName evidence="2">Uncharacterized protein</fullName>
    </submittedName>
</protein>
<feature type="signal peptide" evidence="1">
    <location>
        <begin position="1"/>
        <end position="20"/>
    </location>
</feature>
<accession>A0A7X4GL60</accession>
<keyword evidence="3" id="KW-1185">Reference proteome</keyword>
<evidence type="ECO:0000256" key="1">
    <source>
        <dbReference type="SAM" id="SignalP"/>
    </source>
</evidence>
<keyword evidence="1" id="KW-0732">Signal</keyword>
<name>A0A7X4GL60_9BURK</name>
<feature type="chain" id="PRO_5030720230" evidence="1">
    <location>
        <begin position="21"/>
        <end position="305"/>
    </location>
</feature>
<dbReference type="AlphaFoldDB" id="A0A7X4GL60"/>
<sequence length="305" mass="32612">MNKLIPALATLFLLGTEAVASDPFASPQTSPWFDRRATAALLFESADRQAALGDSLLSEPAQRYAAFAGAGSTTRLRFGRLPANLSLVDPLGPMLNEHSKRFLSSAEFEKKMGRGTSIVTFGILREAGGAPSTQHSLSMMLNARPTTAFTSLSLGYALTPNSSLISLLSYGRTEGIGAPDSLLSQVSSVRTMAYSVGYVRRQVFTSNDRFTFTLSIPAKVRTGSLDYSSTAPLAVDPATAALGAPTINLRPTATERDLELGYTQLYGRDGNKGRVTGALMWRVNPGHDAAAKPDLLMGVRYSYGF</sequence>
<reference evidence="2 3" key="1">
    <citation type="submission" date="2019-12" db="EMBL/GenBank/DDBJ databases">
        <title>Novel species isolated from a subtropical stream in China.</title>
        <authorList>
            <person name="Lu H."/>
        </authorList>
    </citation>
    <scope>NUCLEOTIDE SEQUENCE [LARGE SCALE GENOMIC DNA]</scope>
    <source>
        <strain evidence="2 3">FT55W</strain>
    </source>
</reference>
<dbReference type="RefSeq" id="WP_161012098.1">
    <property type="nucleotide sequence ID" value="NZ_WWCK01000001.1"/>
</dbReference>
<gene>
    <name evidence="2" type="ORF">GTP45_01400</name>
</gene>
<organism evidence="2 3">
    <name type="scientific">Duganella rivi</name>
    <dbReference type="NCBI Taxonomy" id="2666083"/>
    <lineage>
        <taxon>Bacteria</taxon>
        <taxon>Pseudomonadati</taxon>
        <taxon>Pseudomonadota</taxon>
        <taxon>Betaproteobacteria</taxon>
        <taxon>Burkholderiales</taxon>
        <taxon>Oxalobacteraceae</taxon>
        <taxon>Telluria group</taxon>
        <taxon>Duganella</taxon>
    </lineage>
</organism>
<comment type="caution">
    <text evidence="2">The sequence shown here is derived from an EMBL/GenBank/DDBJ whole genome shotgun (WGS) entry which is preliminary data.</text>
</comment>
<dbReference type="Proteomes" id="UP000450012">
    <property type="component" value="Unassembled WGS sequence"/>
</dbReference>